<dbReference type="CDD" id="cd06166">
    <property type="entry name" value="Sortase_D_2"/>
    <property type="match status" value="1"/>
</dbReference>
<name>A0A0D1VYF1_ANEMI</name>
<evidence type="ECO:0000313" key="4">
    <source>
        <dbReference type="Proteomes" id="UP000037269"/>
    </source>
</evidence>
<dbReference type="STRING" id="47500.AF333_03630"/>
<evidence type="ECO:0000313" key="3">
    <source>
        <dbReference type="EMBL" id="KON94708.1"/>
    </source>
</evidence>
<accession>A0A0D1VYF1</accession>
<feature type="active site" description="Proton donor/acceptor" evidence="2">
    <location>
        <position position="118"/>
    </location>
</feature>
<dbReference type="Pfam" id="PF04203">
    <property type="entry name" value="Sortase"/>
    <property type="match status" value="1"/>
</dbReference>
<gene>
    <name evidence="3" type="ORF">AF333_03630</name>
</gene>
<organism evidence="3 4">
    <name type="scientific">Aneurinibacillus migulanus</name>
    <name type="common">Bacillus migulanus</name>
    <dbReference type="NCBI Taxonomy" id="47500"/>
    <lineage>
        <taxon>Bacteria</taxon>
        <taxon>Bacillati</taxon>
        <taxon>Bacillota</taxon>
        <taxon>Bacilli</taxon>
        <taxon>Bacillales</taxon>
        <taxon>Paenibacillaceae</taxon>
        <taxon>Aneurinibacillus group</taxon>
        <taxon>Aneurinibacillus</taxon>
    </lineage>
</organism>
<dbReference type="InterPro" id="IPR005754">
    <property type="entry name" value="Sortase"/>
</dbReference>
<dbReference type="NCBIfam" id="TIGR01076">
    <property type="entry name" value="sortase_fam"/>
    <property type="match status" value="1"/>
</dbReference>
<dbReference type="EMBL" id="LGUG01000004">
    <property type="protein sequence ID" value="KON94708.1"/>
    <property type="molecule type" value="Genomic_DNA"/>
</dbReference>
<comment type="caution">
    <text evidence="3">The sequence shown here is derived from an EMBL/GenBank/DDBJ whole genome shotgun (WGS) entry which is preliminary data.</text>
</comment>
<protein>
    <submittedName>
        <fullName evidence="3">Sortase</fullName>
    </submittedName>
</protein>
<feature type="active site" description="Acyl-thioester intermediate" evidence="2">
    <location>
        <position position="179"/>
    </location>
</feature>
<dbReference type="PATRIC" id="fig|47500.8.peg.4019"/>
<proteinExistence type="predicted"/>
<reference evidence="3 4" key="1">
    <citation type="submission" date="2015-07" db="EMBL/GenBank/DDBJ databases">
        <title>Fjat-14205 dsm 2895.</title>
        <authorList>
            <person name="Liu B."/>
            <person name="Wang J."/>
            <person name="Zhu Y."/>
            <person name="Liu G."/>
            <person name="Chen Q."/>
            <person name="Chen Z."/>
            <person name="Lan J."/>
            <person name="Che J."/>
            <person name="Ge C."/>
            <person name="Shi H."/>
            <person name="Pan Z."/>
            <person name="Liu X."/>
        </authorList>
    </citation>
    <scope>NUCLEOTIDE SEQUENCE [LARGE SCALE GENOMIC DNA]</scope>
    <source>
        <strain evidence="3 4">DSM 2895</strain>
    </source>
</reference>
<dbReference type="SUPFAM" id="SSF63817">
    <property type="entry name" value="Sortase"/>
    <property type="match status" value="1"/>
</dbReference>
<dbReference type="OrthoDB" id="154054at2"/>
<evidence type="ECO:0000256" key="1">
    <source>
        <dbReference type="ARBA" id="ARBA00022801"/>
    </source>
</evidence>
<dbReference type="AlphaFoldDB" id="A0A0D1VYF1"/>
<dbReference type="InterPro" id="IPR023365">
    <property type="entry name" value="Sortase_dom-sf"/>
</dbReference>
<dbReference type="Proteomes" id="UP000037269">
    <property type="component" value="Unassembled WGS sequence"/>
</dbReference>
<evidence type="ECO:0000256" key="2">
    <source>
        <dbReference type="PIRSR" id="PIRSR605754-1"/>
    </source>
</evidence>
<keyword evidence="4" id="KW-1185">Reference proteome</keyword>
<dbReference type="Gene3D" id="2.40.260.10">
    <property type="entry name" value="Sortase"/>
    <property type="match status" value="1"/>
</dbReference>
<sequence>MRMIWSVGFLITGLVLLFYPQIEKEISDAKQKKLIEAFEQLGNTSAHLETAPVTEIQANQAQDQMELLDGARGVIRIPKIDLKLLIFEGSGEASLRKGIGMIEPEKEFGINNVGLAGHRAIAHGRLFNRLDELAPNDEIEVKTKTGVYEFVIAQTFVVDRSEVGVLTDKKEPFLTLVTCTPIGKKNPTDRLIVQARLKSKG</sequence>
<dbReference type="GO" id="GO:0016787">
    <property type="term" value="F:hydrolase activity"/>
    <property type="evidence" value="ECO:0007669"/>
    <property type="project" value="UniProtKB-KW"/>
</dbReference>
<keyword evidence="1" id="KW-0378">Hydrolase</keyword>
<dbReference type="InterPro" id="IPR042000">
    <property type="entry name" value="Sortase_D_2"/>
</dbReference>